<dbReference type="PANTHER" id="PTHR43695">
    <property type="entry name" value="PUTATIVE (AFU_ORTHOLOGUE AFUA_2G17250)-RELATED"/>
    <property type="match status" value="1"/>
</dbReference>
<proteinExistence type="inferred from homology"/>
<accession>A0A316DJM1</accession>
<name>A0A316DJM1_9BACT</name>
<dbReference type="PANTHER" id="PTHR43695:SF1">
    <property type="entry name" value="RHAMNOGALACTURONAN ACETYLESTERASE"/>
    <property type="match status" value="1"/>
</dbReference>
<dbReference type="AlphaFoldDB" id="A0A316DJM1"/>
<dbReference type="Gene3D" id="3.40.50.1110">
    <property type="entry name" value="SGNH hydrolase"/>
    <property type="match status" value="1"/>
</dbReference>
<dbReference type="InterPro" id="IPR037459">
    <property type="entry name" value="RhgT-like"/>
</dbReference>
<dbReference type="Proteomes" id="UP000245489">
    <property type="component" value="Unassembled WGS sequence"/>
</dbReference>
<dbReference type="Pfam" id="PF00657">
    <property type="entry name" value="Lipase_GDSL"/>
    <property type="match status" value="1"/>
</dbReference>
<dbReference type="RefSeq" id="WP_109744816.1">
    <property type="nucleotide sequence ID" value="NZ_QGGO01000031.1"/>
</dbReference>
<dbReference type="InterPro" id="IPR008979">
    <property type="entry name" value="Galactose-bd-like_sf"/>
</dbReference>
<feature type="signal peptide" evidence="3">
    <location>
        <begin position="1"/>
        <end position="17"/>
    </location>
</feature>
<sequence>MKKLIFLIVLMSQLTFAQVPQKFNFEALSKKGFVTISPELIYTPVQAYGYVKGTNNRYFTFDISEGNYDVIMQFGSNTTESETTIKVENRRLVLEKIQVAKGETVTKTFTVNIRNAKIDETRSVELKPRESSYLHWDNQLTFEFCGKNPAVRSIEIRPNKKAITVFLAGNSTVVDQIQEPFTAWGQMIPRFFNPQKIAIANHAESGESLKSFVSENRLEKILSQMKKGDYLFVEFAHNDQKIKDFRPFIEYRNLLKDFIERTRQKGGNPVLVTSMHRRNFDENGKIINTLGDFPEAMRLTAQEYSVPLIDLNAISKILWESMGVEESKKAFVHVSANTYPNQDKAIADNTHFSNYGAYQLAKCIVEEIKKIQLPISKYLVETQPFDPHFPDNLQTWDFPASPAIPVVKPDGN</sequence>
<reference evidence="4 5" key="1">
    <citation type="submission" date="2018-05" db="EMBL/GenBank/DDBJ databases">
        <title>Genomic Encyclopedia of Archaeal and Bacterial Type Strains, Phase II (KMG-II): from individual species to whole genera.</title>
        <authorList>
            <person name="Goeker M."/>
        </authorList>
    </citation>
    <scope>NUCLEOTIDE SEQUENCE [LARGE SCALE GENOMIC DNA]</scope>
    <source>
        <strain evidence="4 5">DSM 22214</strain>
    </source>
</reference>
<dbReference type="SUPFAM" id="SSF52266">
    <property type="entry name" value="SGNH hydrolase"/>
    <property type="match status" value="1"/>
</dbReference>
<dbReference type="SUPFAM" id="SSF49785">
    <property type="entry name" value="Galactose-binding domain-like"/>
    <property type="match status" value="1"/>
</dbReference>
<evidence type="ECO:0000256" key="2">
    <source>
        <dbReference type="ARBA" id="ARBA00022801"/>
    </source>
</evidence>
<evidence type="ECO:0000256" key="1">
    <source>
        <dbReference type="ARBA" id="ARBA00008668"/>
    </source>
</evidence>
<dbReference type="EMBL" id="QGGO01000031">
    <property type="protein sequence ID" value="PWK18125.1"/>
    <property type="molecule type" value="Genomic_DNA"/>
</dbReference>
<evidence type="ECO:0000313" key="5">
    <source>
        <dbReference type="Proteomes" id="UP000245489"/>
    </source>
</evidence>
<evidence type="ECO:0000313" key="4">
    <source>
        <dbReference type="EMBL" id="PWK18125.1"/>
    </source>
</evidence>
<dbReference type="InterPro" id="IPR036514">
    <property type="entry name" value="SGNH_hydro_sf"/>
</dbReference>
<dbReference type="OrthoDB" id="9807041at2"/>
<comment type="caution">
    <text evidence="4">The sequence shown here is derived from an EMBL/GenBank/DDBJ whole genome shotgun (WGS) entry which is preliminary data.</text>
</comment>
<keyword evidence="3" id="KW-0732">Signal</keyword>
<keyword evidence="5" id="KW-1185">Reference proteome</keyword>
<keyword evidence="2" id="KW-0378">Hydrolase</keyword>
<evidence type="ECO:0000256" key="3">
    <source>
        <dbReference type="SAM" id="SignalP"/>
    </source>
</evidence>
<dbReference type="InterPro" id="IPR001087">
    <property type="entry name" value="GDSL"/>
</dbReference>
<dbReference type="GO" id="GO:0016788">
    <property type="term" value="F:hydrolase activity, acting on ester bonds"/>
    <property type="evidence" value="ECO:0007669"/>
    <property type="project" value="InterPro"/>
</dbReference>
<gene>
    <name evidence="4" type="ORF">LV89_04152</name>
</gene>
<comment type="similarity">
    <text evidence="1">Belongs to the 'GDSL' lipolytic enzyme family.</text>
</comment>
<dbReference type="Gene3D" id="2.60.120.430">
    <property type="entry name" value="Galactose-binding lectin"/>
    <property type="match status" value="1"/>
</dbReference>
<organism evidence="4 5">
    <name type="scientific">Arcicella aurantiaca</name>
    <dbReference type="NCBI Taxonomy" id="591202"/>
    <lineage>
        <taxon>Bacteria</taxon>
        <taxon>Pseudomonadati</taxon>
        <taxon>Bacteroidota</taxon>
        <taxon>Cytophagia</taxon>
        <taxon>Cytophagales</taxon>
        <taxon>Flectobacillaceae</taxon>
        <taxon>Arcicella</taxon>
    </lineage>
</organism>
<feature type="chain" id="PRO_5016382450" evidence="3">
    <location>
        <begin position="18"/>
        <end position="412"/>
    </location>
</feature>
<protein>
    <submittedName>
        <fullName evidence="4">Lysophospholipase L1-like esterase</fullName>
    </submittedName>
</protein>
<dbReference type="CDD" id="cd01821">
    <property type="entry name" value="Rhamnogalacturan_acetylesterase_like"/>
    <property type="match status" value="1"/>
</dbReference>